<evidence type="ECO:0000313" key="4">
    <source>
        <dbReference type="Proteomes" id="UP000289323"/>
    </source>
</evidence>
<feature type="region of interest" description="Disordered" evidence="1">
    <location>
        <begin position="135"/>
        <end position="161"/>
    </location>
</feature>
<feature type="compositionally biased region" description="Pro residues" evidence="1">
    <location>
        <begin position="74"/>
        <end position="94"/>
    </location>
</feature>
<dbReference type="Proteomes" id="UP000289323">
    <property type="component" value="Unassembled WGS sequence"/>
</dbReference>
<dbReference type="AlphaFoldDB" id="A0A3S4F0J0"/>
<sequence>MSSALPYRPAPAVQPSSTAATGSGPGPGLGPSAVAPPFYNPPPPPSTASTLAYAPPVPIPEPVPGQYQTYPNPNSNPNPNPNPAYFPPQPPPPAATTVTTVTTAARPGLAATRSAAESALRELAALQRQRAMVVAGAHGSYPGPGQQGPGQRAGQGTGGGAGEGVGAGVGAVNGAAAGTAGAGAGVGQGGKPGLRTSGQGRGQGQAGQEQLAGDVEERVRVQTGASVIPLVKRLFRRPRDEDESANRTEYAFRKSRGLISRILASTRRPGLGTLAFFVFAVLYIFQNEVSLRVARTVRRRLRRLVAKVEQGREALTDDDVKMLRGWRWRVLTWSE</sequence>
<feature type="region of interest" description="Disordered" evidence="1">
    <location>
        <begin position="1"/>
        <end position="117"/>
    </location>
</feature>
<feature type="compositionally biased region" description="Gly residues" evidence="1">
    <location>
        <begin position="180"/>
        <end position="192"/>
    </location>
</feature>
<evidence type="ECO:0000313" key="3">
    <source>
        <dbReference type="EMBL" id="SPQ23868.1"/>
    </source>
</evidence>
<keyword evidence="2" id="KW-0472">Membrane</keyword>
<proteinExistence type="predicted"/>
<evidence type="ECO:0000256" key="1">
    <source>
        <dbReference type="SAM" id="MobiDB-lite"/>
    </source>
</evidence>
<evidence type="ECO:0000256" key="2">
    <source>
        <dbReference type="SAM" id="Phobius"/>
    </source>
</evidence>
<dbReference type="EMBL" id="OUUZ01000011">
    <property type="protein sequence ID" value="SPQ23868.1"/>
    <property type="molecule type" value="Genomic_DNA"/>
</dbReference>
<keyword evidence="2" id="KW-0812">Transmembrane</keyword>
<gene>
    <name evidence="3" type="ORF">TT172_LOCUS6287</name>
</gene>
<feature type="compositionally biased region" description="Gly residues" evidence="1">
    <location>
        <begin position="145"/>
        <end position="161"/>
    </location>
</feature>
<feature type="region of interest" description="Disordered" evidence="1">
    <location>
        <begin position="179"/>
        <end position="215"/>
    </location>
</feature>
<feature type="compositionally biased region" description="Low complexity" evidence="1">
    <location>
        <begin position="95"/>
        <end position="117"/>
    </location>
</feature>
<accession>A0A3S4F0J0</accession>
<keyword evidence="2" id="KW-1133">Transmembrane helix</keyword>
<reference evidence="3 4" key="1">
    <citation type="submission" date="2018-04" db="EMBL/GenBank/DDBJ databases">
        <authorList>
            <person name="Huttner S."/>
            <person name="Dainat J."/>
        </authorList>
    </citation>
    <scope>NUCLEOTIDE SEQUENCE [LARGE SCALE GENOMIC DNA]</scope>
</reference>
<protein>
    <submittedName>
        <fullName evidence="3">D126d690-c2b2-4747-9e72-2cf48a1c214d</fullName>
    </submittedName>
</protein>
<organism evidence="3 4">
    <name type="scientific">Thermothielavioides terrestris</name>
    <dbReference type="NCBI Taxonomy" id="2587410"/>
    <lineage>
        <taxon>Eukaryota</taxon>
        <taxon>Fungi</taxon>
        <taxon>Dikarya</taxon>
        <taxon>Ascomycota</taxon>
        <taxon>Pezizomycotina</taxon>
        <taxon>Sordariomycetes</taxon>
        <taxon>Sordariomycetidae</taxon>
        <taxon>Sordariales</taxon>
        <taxon>Chaetomiaceae</taxon>
        <taxon>Thermothielavioides</taxon>
    </lineage>
</organism>
<name>A0A3S4F0J0_9PEZI</name>
<feature type="transmembrane region" description="Helical" evidence="2">
    <location>
        <begin position="271"/>
        <end position="294"/>
    </location>
</feature>